<reference evidence="1 2" key="1">
    <citation type="submission" date="2024-09" db="EMBL/GenBank/DDBJ databases">
        <authorList>
            <person name="Sun Q."/>
            <person name="Mori K."/>
        </authorList>
    </citation>
    <scope>NUCLEOTIDE SEQUENCE [LARGE SCALE GENOMIC DNA]</scope>
    <source>
        <strain evidence="1 2">CCM 7904</strain>
    </source>
</reference>
<organism evidence="1 2">
    <name type="scientific">Paracoccus rhizosphaerae</name>
    <dbReference type="NCBI Taxonomy" id="1133347"/>
    <lineage>
        <taxon>Bacteria</taxon>
        <taxon>Pseudomonadati</taxon>
        <taxon>Pseudomonadota</taxon>
        <taxon>Alphaproteobacteria</taxon>
        <taxon>Rhodobacterales</taxon>
        <taxon>Paracoccaceae</taxon>
        <taxon>Paracoccus</taxon>
    </lineage>
</organism>
<dbReference type="RefSeq" id="WP_378926489.1">
    <property type="nucleotide sequence ID" value="NZ_JBHLWQ010000067.1"/>
</dbReference>
<dbReference type="EMBL" id="JBHLWQ010000067">
    <property type="protein sequence ID" value="MFC0200305.1"/>
    <property type="molecule type" value="Genomic_DNA"/>
</dbReference>
<keyword evidence="2" id="KW-1185">Reference proteome</keyword>
<gene>
    <name evidence="1" type="ORF">ACFFIZ_08210</name>
</gene>
<dbReference type="Proteomes" id="UP001589795">
    <property type="component" value="Unassembled WGS sequence"/>
</dbReference>
<sequence length="60" mass="6405">AGLDMPFSYVAGRAMCIPKRLYATTPLRPIPAAHYAKLFVAGSLCTGCYDGLDAGWLSPQ</sequence>
<accession>A0ABV6CHT1</accession>
<proteinExistence type="predicted"/>
<feature type="non-terminal residue" evidence="1">
    <location>
        <position position="1"/>
    </location>
</feature>
<evidence type="ECO:0000313" key="1">
    <source>
        <dbReference type="EMBL" id="MFC0200305.1"/>
    </source>
</evidence>
<protein>
    <submittedName>
        <fullName evidence="1">Uncharacterized protein</fullName>
    </submittedName>
</protein>
<comment type="caution">
    <text evidence="1">The sequence shown here is derived from an EMBL/GenBank/DDBJ whole genome shotgun (WGS) entry which is preliminary data.</text>
</comment>
<evidence type="ECO:0000313" key="2">
    <source>
        <dbReference type="Proteomes" id="UP001589795"/>
    </source>
</evidence>
<name>A0ABV6CHT1_9RHOB</name>